<feature type="region of interest" description="Disordered" evidence="1">
    <location>
        <begin position="258"/>
        <end position="357"/>
    </location>
</feature>
<accession>A0AAW2XXE0</accession>
<protein>
    <recommendedName>
        <fullName evidence="2">Zinc knuckle CX2CX4HX4C domain-containing protein</fullName>
    </recommendedName>
</protein>
<dbReference type="EMBL" id="JACGWN010000003">
    <property type="protein sequence ID" value="KAL0456836.1"/>
    <property type="molecule type" value="Genomic_DNA"/>
</dbReference>
<evidence type="ECO:0000313" key="3">
    <source>
        <dbReference type="EMBL" id="KAL0456836.1"/>
    </source>
</evidence>
<dbReference type="Pfam" id="PF14392">
    <property type="entry name" value="zf-CCHC_4"/>
    <property type="match status" value="1"/>
</dbReference>
<dbReference type="PANTHER" id="PTHR31286">
    <property type="entry name" value="GLYCINE-RICH CELL WALL STRUCTURAL PROTEIN 1.8-LIKE"/>
    <property type="match status" value="1"/>
</dbReference>
<evidence type="ECO:0000259" key="2">
    <source>
        <dbReference type="Pfam" id="PF14392"/>
    </source>
</evidence>
<dbReference type="InterPro" id="IPR025836">
    <property type="entry name" value="Zn_knuckle_CX2CX4HX4C"/>
</dbReference>
<evidence type="ECO:0000256" key="1">
    <source>
        <dbReference type="SAM" id="MobiDB-lite"/>
    </source>
</evidence>
<reference evidence="3" key="2">
    <citation type="journal article" date="2024" name="Plant">
        <title>Genomic evolution and insights into agronomic trait innovations of Sesamum species.</title>
        <authorList>
            <person name="Miao H."/>
            <person name="Wang L."/>
            <person name="Qu L."/>
            <person name="Liu H."/>
            <person name="Sun Y."/>
            <person name="Le M."/>
            <person name="Wang Q."/>
            <person name="Wei S."/>
            <person name="Zheng Y."/>
            <person name="Lin W."/>
            <person name="Duan Y."/>
            <person name="Cao H."/>
            <person name="Xiong S."/>
            <person name="Wang X."/>
            <person name="Wei L."/>
            <person name="Li C."/>
            <person name="Ma Q."/>
            <person name="Ju M."/>
            <person name="Zhao R."/>
            <person name="Li G."/>
            <person name="Mu C."/>
            <person name="Tian Q."/>
            <person name="Mei H."/>
            <person name="Zhang T."/>
            <person name="Gao T."/>
            <person name="Zhang H."/>
        </authorList>
    </citation>
    <scope>NUCLEOTIDE SEQUENCE</scope>
    <source>
        <strain evidence="3">KEN1</strain>
    </source>
</reference>
<feature type="domain" description="Zinc knuckle CX2CX4HX4C" evidence="2">
    <location>
        <begin position="107"/>
        <end position="154"/>
    </location>
</feature>
<feature type="region of interest" description="Disordered" evidence="1">
    <location>
        <begin position="185"/>
        <end position="212"/>
    </location>
</feature>
<feature type="compositionally biased region" description="Low complexity" evidence="1">
    <location>
        <begin position="311"/>
        <end position="329"/>
    </location>
</feature>
<organism evidence="3">
    <name type="scientific">Sesamum latifolium</name>
    <dbReference type="NCBI Taxonomy" id="2727402"/>
    <lineage>
        <taxon>Eukaryota</taxon>
        <taxon>Viridiplantae</taxon>
        <taxon>Streptophyta</taxon>
        <taxon>Embryophyta</taxon>
        <taxon>Tracheophyta</taxon>
        <taxon>Spermatophyta</taxon>
        <taxon>Magnoliopsida</taxon>
        <taxon>eudicotyledons</taxon>
        <taxon>Gunneridae</taxon>
        <taxon>Pentapetalae</taxon>
        <taxon>asterids</taxon>
        <taxon>lamiids</taxon>
        <taxon>Lamiales</taxon>
        <taxon>Pedaliaceae</taxon>
        <taxon>Sesamum</taxon>
    </lineage>
</organism>
<reference evidence="3" key="1">
    <citation type="submission" date="2020-06" db="EMBL/GenBank/DDBJ databases">
        <authorList>
            <person name="Li T."/>
            <person name="Hu X."/>
            <person name="Zhang T."/>
            <person name="Song X."/>
            <person name="Zhang H."/>
            <person name="Dai N."/>
            <person name="Sheng W."/>
            <person name="Hou X."/>
            <person name="Wei L."/>
        </authorList>
    </citation>
    <scope>NUCLEOTIDE SEQUENCE</scope>
    <source>
        <strain evidence="3">KEN1</strain>
        <tissue evidence="3">Leaf</tissue>
    </source>
</reference>
<name>A0AAW2XXE0_9LAMI</name>
<comment type="caution">
    <text evidence="3">The sequence shown here is derived from an EMBL/GenBank/DDBJ whole genome shotgun (WGS) entry which is preliminary data.</text>
</comment>
<proteinExistence type="predicted"/>
<dbReference type="PANTHER" id="PTHR31286:SF178">
    <property type="entry name" value="DUF4283 DOMAIN-CONTAINING PROTEIN"/>
    <property type="match status" value="1"/>
</dbReference>
<gene>
    <name evidence="3" type="ORF">Slati_1022800</name>
</gene>
<dbReference type="AlphaFoldDB" id="A0AAW2XXE0"/>
<dbReference type="InterPro" id="IPR040256">
    <property type="entry name" value="At4g02000-like"/>
</dbReference>
<sequence>MDITFIEEDRFLLKFVHPVDRDRVLSSGPWAFEKNLIVLARVSDSENPIDVNLDRCDFHVRIHGLPIGKMTKEVATFIGNRIGCLCDSDQQKEPEAWGSFMRLRVTMDVTKPLPRVLKIRTVLGDEQLVSFSYERLPNFCYLCGCLGHISKWCKSRFLDGFVDPGENTPYGPWLLAMHQTAPRTRFPQGRRNLGPLQPPRPRFSSRVDSPPSPLFPPKRGGAIFGEFQSTAPRPHESLRHVPDMVSPVPTLAPVVPASPLIPTPSPPTATITASDKLPPPPHHITDPTPFHLFTNDHISSATMPPDTPLFPISSTPPATLTPSPTTSSSINQSHSLPSHSTPTLAPTIHQSPTVKAI</sequence>
<feature type="compositionally biased region" description="Polar residues" evidence="1">
    <location>
        <begin position="330"/>
        <end position="357"/>
    </location>
</feature>